<gene>
    <name evidence="8" type="ORF">GZH46_02409</name>
</gene>
<dbReference type="PANTHER" id="PTHR13291">
    <property type="entry name" value="JOSEPHIN 1, 2"/>
    <property type="match status" value="1"/>
</dbReference>
<dbReference type="InterPro" id="IPR040053">
    <property type="entry name" value="JOSD1/2"/>
</dbReference>
<evidence type="ECO:0000313" key="9">
    <source>
        <dbReference type="Proteomes" id="UP000825002"/>
    </source>
</evidence>
<evidence type="ECO:0000256" key="3">
    <source>
        <dbReference type="ARBA" id="ARBA00022670"/>
    </source>
</evidence>
<keyword evidence="3" id="KW-0645">Protease</keyword>
<proteinExistence type="predicted"/>
<feature type="active site" evidence="6">
    <location>
        <position position="144"/>
    </location>
</feature>
<evidence type="ECO:0000256" key="4">
    <source>
        <dbReference type="ARBA" id="ARBA00022786"/>
    </source>
</evidence>
<evidence type="ECO:0000313" key="8">
    <source>
        <dbReference type="EMBL" id="KAG9509082.1"/>
    </source>
</evidence>
<accession>A0ABQ7S6R6</accession>
<dbReference type="SMART" id="SM01246">
    <property type="entry name" value="Josephin"/>
    <property type="match status" value="1"/>
</dbReference>
<name>A0ABQ7S6R6_9ACAR</name>
<keyword evidence="5 6" id="KW-0378">Hydrolase</keyword>
<dbReference type="Gene3D" id="3.90.70.40">
    <property type="match status" value="1"/>
</dbReference>
<feature type="domain" description="Josephin" evidence="7">
    <location>
        <begin position="2"/>
        <end position="192"/>
    </location>
</feature>
<comment type="catalytic activity">
    <reaction evidence="1">
        <text>Thiol-dependent hydrolysis of ester, thioester, amide, peptide and isopeptide bonds formed by the C-terminal Gly of ubiquitin (a 76-residue protein attached to proteins as an intracellular targeting signal).</text>
        <dbReference type="EC" id="3.4.19.12"/>
    </reaction>
</comment>
<evidence type="ECO:0000256" key="6">
    <source>
        <dbReference type="PROSITE-ProRule" id="PRU00331"/>
    </source>
</evidence>
<evidence type="ECO:0000256" key="2">
    <source>
        <dbReference type="ARBA" id="ARBA00012759"/>
    </source>
</evidence>
<evidence type="ECO:0000256" key="1">
    <source>
        <dbReference type="ARBA" id="ARBA00000707"/>
    </source>
</evidence>
<protein>
    <recommendedName>
        <fullName evidence="2">ubiquitinyl hydrolase 1</fullName>
        <ecNumber evidence="2">3.4.19.12</ecNumber>
    </recommendedName>
</protein>
<evidence type="ECO:0000259" key="7">
    <source>
        <dbReference type="PROSITE" id="PS50957"/>
    </source>
</evidence>
<feature type="active site" evidence="6">
    <location>
        <position position="15"/>
    </location>
</feature>
<evidence type="ECO:0000256" key="5">
    <source>
        <dbReference type="ARBA" id="ARBA00022801"/>
    </source>
</evidence>
<sequence length="195" mass="22191">MPVGIYHERQSRQLCALHALNNLFQDPRAFTKNDLDLICKALSPRSRILNPHRSVLGLGCYDVNVIISALAKKSYEVIWFDKRKDPSCLRLDNIFGFILNVPNPLNGNVFTLPLSYFPIPDNIWSSRKHWIAVRKIGTNYFDLDSKLVEPAFIGDGQSLVQYLRTKNLSDQVEILIIVDKPTADAHAWENIDSPS</sequence>
<dbReference type="PROSITE" id="PS50957">
    <property type="entry name" value="JOSEPHIN"/>
    <property type="match status" value="1"/>
</dbReference>
<dbReference type="EC" id="3.4.19.12" evidence="2"/>
<dbReference type="Pfam" id="PF02099">
    <property type="entry name" value="Josephin"/>
    <property type="match status" value="1"/>
</dbReference>
<reference evidence="8 9" key="1">
    <citation type="submission" date="2020-10" db="EMBL/GenBank/DDBJ databases">
        <authorList>
            <person name="Klimov P.B."/>
            <person name="Dyachkov S.M."/>
            <person name="Chetverikov P.E."/>
        </authorList>
    </citation>
    <scope>NUCLEOTIDE SEQUENCE [LARGE SCALE GENOMIC DNA]</scope>
    <source>
        <strain evidence="8">BMOC 18-1129-001#AD2665</strain>
        <tissue evidence="8">Entire mites</tissue>
    </source>
</reference>
<dbReference type="PANTHER" id="PTHR13291:SF0">
    <property type="entry name" value="JOSEPHIN-LIKE PROTEIN"/>
    <property type="match status" value="1"/>
</dbReference>
<keyword evidence="4" id="KW-0833">Ubl conjugation pathway</keyword>
<comment type="caution">
    <text evidence="8">The sequence shown here is derived from an EMBL/GenBank/DDBJ whole genome shotgun (WGS) entry which is preliminary data.</text>
</comment>
<organism evidence="8 9">
    <name type="scientific">Fragariocoptes setiger</name>
    <dbReference type="NCBI Taxonomy" id="1670756"/>
    <lineage>
        <taxon>Eukaryota</taxon>
        <taxon>Metazoa</taxon>
        <taxon>Ecdysozoa</taxon>
        <taxon>Arthropoda</taxon>
        <taxon>Chelicerata</taxon>
        <taxon>Arachnida</taxon>
        <taxon>Acari</taxon>
        <taxon>Acariformes</taxon>
        <taxon>Trombidiformes</taxon>
        <taxon>Prostigmata</taxon>
        <taxon>Eupodina</taxon>
        <taxon>Eriophyoidea</taxon>
        <taxon>Phytoptidae</taxon>
        <taxon>Fragariocoptes</taxon>
    </lineage>
</organism>
<dbReference type="EMBL" id="JAIFTH010000689">
    <property type="protein sequence ID" value="KAG9509082.1"/>
    <property type="molecule type" value="Genomic_DNA"/>
</dbReference>
<dbReference type="InterPro" id="IPR006155">
    <property type="entry name" value="Josephin"/>
</dbReference>
<feature type="active site" evidence="6">
    <location>
        <position position="129"/>
    </location>
</feature>
<dbReference type="Proteomes" id="UP000825002">
    <property type="component" value="Unassembled WGS sequence"/>
</dbReference>
<keyword evidence="9" id="KW-1185">Reference proteome</keyword>